<keyword evidence="2" id="KW-1185">Reference proteome</keyword>
<gene>
    <name evidence="1" type="ORF">HPBE_LOCUS3397</name>
</gene>
<reference evidence="3" key="2">
    <citation type="submission" date="2019-09" db="UniProtKB">
        <authorList>
            <consortium name="WormBaseParasite"/>
        </authorList>
    </citation>
    <scope>IDENTIFICATION</scope>
</reference>
<organism evidence="2 3">
    <name type="scientific">Heligmosomoides polygyrus</name>
    <name type="common">Parasitic roundworm</name>
    <dbReference type="NCBI Taxonomy" id="6339"/>
    <lineage>
        <taxon>Eukaryota</taxon>
        <taxon>Metazoa</taxon>
        <taxon>Ecdysozoa</taxon>
        <taxon>Nematoda</taxon>
        <taxon>Chromadorea</taxon>
        <taxon>Rhabditida</taxon>
        <taxon>Rhabditina</taxon>
        <taxon>Rhabditomorpha</taxon>
        <taxon>Strongyloidea</taxon>
        <taxon>Heligmosomidae</taxon>
        <taxon>Heligmosomoides</taxon>
    </lineage>
</organism>
<sequence>MPIGWKPEVMYRLVPESLHFLALDRRDGVVAEWLKKAGRCQAGVAAIDPSTVVSTRQPEPEYAVP</sequence>
<evidence type="ECO:0000313" key="1">
    <source>
        <dbReference type="EMBL" id="VDO34431.1"/>
    </source>
</evidence>
<proteinExistence type="predicted"/>
<protein>
    <submittedName>
        <fullName evidence="3">Alpha/beta hydrolase</fullName>
    </submittedName>
</protein>
<evidence type="ECO:0000313" key="3">
    <source>
        <dbReference type="WBParaSite" id="HPBE_0000339801-mRNA-1"/>
    </source>
</evidence>
<dbReference type="AlphaFoldDB" id="A0A183FB56"/>
<dbReference type="Proteomes" id="UP000050761">
    <property type="component" value="Unassembled WGS sequence"/>
</dbReference>
<accession>A0A3P7UHQ5</accession>
<accession>A0A183FB56</accession>
<dbReference type="OrthoDB" id="5296287at2759"/>
<name>A0A183FB56_HELPZ</name>
<reference evidence="1 2" key="1">
    <citation type="submission" date="2018-11" db="EMBL/GenBank/DDBJ databases">
        <authorList>
            <consortium name="Pathogen Informatics"/>
        </authorList>
    </citation>
    <scope>NUCLEOTIDE SEQUENCE [LARGE SCALE GENOMIC DNA]</scope>
</reference>
<dbReference type="EMBL" id="UZAH01008598">
    <property type="protein sequence ID" value="VDO34431.1"/>
    <property type="molecule type" value="Genomic_DNA"/>
</dbReference>
<evidence type="ECO:0000313" key="2">
    <source>
        <dbReference type="Proteomes" id="UP000050761"/>
    </source>
</evidence>
<dbReference type="WBParaSite" id="HPBE_0000339801-mRNA-1">
    <property type="protein sequence ID" value="HPBE_0000339801-mRNA-1"/>
    <property type="gene ID" value="HPBE_0000339801"/>
</dbReference>